<keyword evidence="2" id="KW-1185">Reference proteome</keyword>
<name>A0A564YYK7_HYMDI</name>
<feature type="non-terminal residue" evidence="1">
    <location>
        <position position="1"/>
    </location>
</feature>
<dbReference type="EMBL" id="CABIJS010000444">
    <property type="protein sequence ID" value="VUZ51793.1"/>
    <property type="molecule type" value="Genomic_DNA"/>
</dbReference>
<evidence type="ECO:0000313" key="2">
    <source>
        <dbReference type="Proteomes" id="UP000321570"/>
    </source>
</evidence>
<dbReference type="AlphaFoldDB" id="A0A564YYK7"/>
<reference evidence="1 2" key="1">
    <citation type="submission" date="2019-07" db="EMBL/GenBank/DDBJ databases">
        <authorList>
            <person name="Jastrzebski P J."/>
            <person name="Paukszto L."/>
            <person name="Jastrzebski P J."/>
        </authorList>
    </citation>
    <scope>NUCLEOTIDE SEQUENCE [LARGE SCALE GENOMIC DNA]</scope>
    <source>
        <strain evidence="1 2">WMS-il1</strain>
    </source>
</reference>
<evidence type="ECO:0000313" key="1">
    <source>
        <dbReference type="EMBL" id="VUZ51793.1"/>
    </source>
</evidence>
<sequence length="56" mass="6388">ILYCGSFNIFWSNQLLVFYSTIVVSSYSNSYKLVTVLLQLVVSCQPLVVTQTRTFC</sequence>
<protein>
    <submittedName>
        <fullName evidence="1">Uncharacterized protein</fullName>
    </submittedName>
</protein>
<proteinExistence type="predicted"/>
<organism evidence="1 2">
    <name type="scientific">Hymenolepis diminuta</name>
    <name type="common">Rat tapeworm</name>
    <dbReference type="NCBI Taxonomy" id="6216"/>
    <lineage>
        <taxon>Eukaryota</taxon>
        <taxon>Metazoa</taxon>
        <taxon>Spiralia</taxon>
        <taxon>Lophotrochozoa</taxon>
        <taxon>Platyhelminthes</taxon>
        <taxon>Cestoda</taxon>
        <taxon>Eucestoda</taxon>
        <taxon>Cyclophyllidea</taxon>
        <taxon>Hymenolepididae</taxon>
        <taxon>Hymenolepis</taxon>
    </lineage>
</organism>
<dbReference type="Proteomes" id="UP000321570">
    <property type="component" value="Unassembled WGS sequence"/>
</dbReference>
<accession>A0A564YYK7</accession>
<gene>
    <name evidence="1" type="ORF">WMSIL1_LOCUS10518</name>
</gene>